<dbReference type="Pfam" id="PF00447">
    <property type="entry name" value="HSF_DNA-bind"/>
    <property type="match status" value="1"/>
</dbReference>
<keyword evidence="12" id="KW-1185">Reference proteome</keyword>
<evidence type="ECO:0000313" key="11">
    <source>
        <dbReference type="EMBL" id="KAK2845657.1"/>
    </source>
</evidence>
<dbReference type="InterPro" id="IPR000232">
    <property type="entry name" value="HSF_DNA-bd"/>
</dbReference>
<accession>A0AA88SQ34</accession>
<dbReference type="EMBL" id="JAVHJS010000010">
    <property type="protein sequence ID" value="KAK2845657.1"/>
    <property type="molecule type" value="Genomic_DNA"/>
</dbReference>
<feature type="region of interest" description="Disordered" evidence="9">
    <location>
        <begin position="713"/>
        <end position="818"/>
    </location>
</feature>
<evidence type="ECO:0000256" key="6">
    <source>
        <dbReference type="ARBA" id="ARBA00023242"/>
    </source>
</evidence>
<comment type="caution">
    <text evidence="11">The sequence shown here is derived from an EMBL/GenBank/DDBJ whole genome shotgun (WGS) entry which is preliminary data.</text>
</comment>
<dbReference type="AlphaFoldDB" id="A0AA88SQ34"/>
<dbReference type="FunFam" id="1.10.10.10:FF:000349">
    <property type="entry name" value="Heat shock transcription factor, Y-linked"/>
    <property type="match status" value="1"/>
</dbReference>
<keyword evidence="5" id="KW-0804">Transcription</keyword>
<evidence type="ECO:0000256" key="9">
    <source>
        <dbReference type="SAM" id="MobiDB-lite"/>
    </source>
</evidence>
<feature type="compositionally biased region" description="Basic and acidic residues" evidence="9">
    <location>
        <begin position="809"/>
        <end position="818"/>
    </location>
</feature>
<evidence type="ECO:0000256" key="1">
    <source>
        <dbReference type="ARBA" id="ARBA00004123"/>
    </source>
</evidence>
<dbReference type="SMART" id="SM00415">
    <property type="entry name" value="HSF"/>
    <property type="match status" value="1"/>
</dbReference>
<dbReference type="PANTHER" id="PTHR10015:SF465">
    <property type="entry name" value="HSF-TYPE DNA-BINDING DOMAIN-CONTAINING PROTEIN"/>
    <property type="match status" value="1"/>
</dbReference>
<protein>
    <recommendedName>
        <fullName evidence="10">HSF-type DNA-binding domain-containing protein</fullName>
    </recommendedName>
</protein>
<keyword evidence="3" id="KW-0805">Transcription regulation</keyword>
<dbReference type="GO" id="GO:0043565">
    <property type="term" value="F:sequence-specific DNA binding"/>
    <property type="evidence" value="ECO:0007669"/>
    <property type="project" value="InterPro"/>
</dbReference>
<evidence type="ECO:0000259" key="10">
    <source>
        <dbReference type="SMART" id="SM00415"/>
    </source>
</evidence>
<gene>
    <name evidence="11" type="ORF">Q7C36_010511</name>
</gene>
<feature type="compositionally biased region" description="Low complexity" evidence="9">
    <location>
        <begin position="738"/>
        <end position="752"/>
    </location>
</feature>
<reference evidence="11" key="1">
    <citation type="submission" date="2023-08" db="EMBL/GenBank/DDBJ databases">
        <title>Pelteobagrus vachellii genome.</title>
        <authorList>
            <person name="Liu H."/>
        </authorList>
    </citation>
    <scope>NUCLEOTIDE SEQUENCE</scope>
    <source>
        <strain evidence="11">PRFRI_2022a</strain>
        <tissue evidence="11">Muscle</tissue>
    </source>
</reference>
<dbReference type="Proteomes" id="UP001187315">
    <property type="component" value="Unassembled WGS sequence"/>
</dbReference>
<dbReference type="InterPro" id="IPR036388">
    <property type="entry name" value="WH-like_DNA-bd_sf"/>
</dbReference>
<dbReference type="InterPro" id="IPR036390">
    <property type="entry name" value="WH_DNA-bd_sf"/>
</dbReference>
<sequence length="818" mass="92862">MDSLAGAEINETCFNSLIERSYFPGKLWHLVNDPEVRSVCWDASGERILIYEQAFNSEVLVSQTRKTNAYFRTKHFKSFLRQLNLYGFRKFAPNRNISGQQLGGFDMEKLHHFHNPNFKREKPELVVRLKRLTPVNKAKIRDGIPLTSRTTKRFHLTFISPQENSAVMREGSVLVGHQGTPDADSRSPDRTVGHPASSLTVQVFHTRLLLMSKKLQKCGFIWVATRSIRNKTHNFNMALSAQMGKCSLDSTSLISSDPEKRSLKTHTEANAVIIQRLEKENAKLKTQYEELRCQYVQLLEEAKEEMFDERRVNLLKAQVMQLERQVILLSEGLSSQVCRSQDVEKALDPLTQRLRSLMRPENPAADVLITRTELSQLLERCEDVRQKLHRNNEVTFPDDFAKPWILSGSKLSKQPITLLDLCYGKTNNLNLQQVSALESKLSQLFKHLHGMRQTLSLILAPQQDPDNPAVHTAPTAVYARLLNQSHHCCTILDRCCLDLLTLSLIVPSAPWANPEQWVIRELEVENILAALPAFPRGAPLQRARRAAQALSRAANYSVLMAQQQVEALQAELDFHRSLYSLQVRTIEELVQGIRQAYRAFQENISQSLCVPLQDVLSCYEDLRSTASEAALHRFLSAFKSNLAQIREAVDAFGPSKSEGDEVLAQYGHDFLHTVEKLLKECTEKREKSASQLHSLQQEQHQAVQTLHVLQAQRKEVSKEKAQLQAARPGNAQTPETESSAARSGSSGKSTAAPKDPSVEAEQRNRTIRRALSVHVTRNSSSQERGVNQRPGREEDRLQRRSSFRSKSRKTADRPEWQT</sequence>
<dbReference type="SUPFAM" id="SSF46785">
    <property type="entry name" value="Winged helix' DNA-binding domain"/>
    <property type="match status" value="1"/>
</dbReference>
<dbReference type="Gene3D" id="1.10.10.10">
    <property type="entry name" value="Winged helix-like DNA-binding domain superfamily/Winged helix DNA-binding domain"/>
    <property type="match status" value="1"/>
</dbReference>
<feature type="domain" description="HSF-type DNA-binding" evidence="10">
    <location>
        <begin position="19"/>
        <end position="132"/>
    </location>
</feature>
<evidence type="ECO:0000256" key="7">
    <source>
        <dbReference type="RuleBase" id="RU004020"/>
    </source>
</evidence>
<keyword evidence="4" id="KW-0238">DNA-binding</keyword>
<comment type="subcellular location">
    <subcellularLocation>
        <location evidence="1">Nucleus</location>
    </subcellularLocation>
</comment>
<organism evidence="11 12">
    <name type="scientific">Tachysurus vachellii</name>
    <name type="common">Darkbarbel catfish</name>
    <name type="synonym">Pelteobagrus vachellii</name>
    <dbReference type="NCBI Taxonomy" id="175792"/>
    <lineage>
        <taxon>Eukaryota</taxon>
        <taxon>Metazoa</taxon>
        <taxon>Chordata</taxon>
        <taxon>Craniata</taxon>
        <taxon>Vertebrata</taxon>
        <taxon>Euteleostomi</taxon>
        <taxon>Actinopterygii</taxon>
        <taxon>Neopterygii</taxon>
        <taxon>Teleostei</taxon>
        <taxon>Ostariophysi</taxon>
        <taxon>Siluriformes</taxon>
        <taxon>Bagridae</taxon>
        <taxon>Tachysurus</taxon>
    </lineage>
</organism>
<dbReference type="GO" id="GO:0003700">
    <property type="term" value="F:DNA-binding transcription factor activity"/>
    <property type="evidence" value="ECO:0007669"/>
    <property type="project" value="InterPro"/>
</dbReference>
<feature type="coiled-coil region" evidence="8">
    <location>
        <begin position="274"/>
        <end position="301"/>
    </location>
</feature>
<evidence type="ECO:0000256" key="2">
    <source>
        <dbReference type="ARBA" id="ARBA00006403"/>
    </source>
</evidence>
<keyword evidence="6" id="KW-0539">Nucleus</keyword>
<feature type="compositionally biased region" description="Polar residues" evidence="9">
    <location>
        <begin position="775"/>
        <end position="785"/>
    </location>
</feature>
<name>A0AA88SQ34_TACVA</name>
<feature type="compositionally biased region" description="Basic residues" evidence="9">
    <location>
        <begin position="799"/>
        <end position="808"/>
    </location>
</feature>
<dbReference type="PANTHER" id="PTHR10015">
    <property type="entry name" value="HEAT SHOCK TRANSCRIPTION FACTOR"/>
    <property type="match status" value="1"/>
</dbReference>
<evidence type="ECO:0000256" key="4">
    <source>
        <dbReference type="ARBA" id="ARBA00023125"/>
    </source>
</evidence>
<keyword evidence="8" id="KW-0175">Coiled coil</keyword>
<evidence type="ECO:0000256" key="8">
    <source>
        <dbReference type="SAM" id="Coils"/>
    </source>
</evidence>
<evidence type="ECO:0000256" key="5">
    <source>
        <dbReference type="ARBA" id="ARBA00023163"/>
    </source>
</evidence>
<proteinExistence type="inferred from homology"/>
<comment type="similarity">
    <text evidence="2 7">Belongs to the HSF family.</text>
</comment>
<evidence type="ECO:0000256" key="3">
    <source>
        <dbReference type="ARBA" id="ARBA00023015"/>
    </source>
</evidence>
<dbReference type="GO" id="GO:0005634">
    <property type="term" value="C:nucleus"/>
    <property type="evidence" value="ECO:0007669"/>
    <property type="project" value="UniProtKB-SubCell"/>
</dbReference>
<evidence type="ECO:0000313" key="12">
    <source>
        <dbReference type="Proteomes" id="UP001187315"/>
    </source>
</evidence>